<dbReference type="Proteomes" id="UP000257109">
    <property type="component" value="Unassembled WGS sequence"/>
</dbReference>
<sequence>IKDFNAGRLAGAVLITPVLNYWWAGLPTNLTNEVFYQQKLQDQWTLRVARYIPLLTYWWNTQAWFPASSLIADSVDLLSLQDKELLPTSMINFLTQQRFINFLMGLPQAQVRQQREHETVHRDLILAFGSWEFSPLDLENPFPNYEDSVVHIWQGDEDLIVPFKGQRYIAQKLPWIQ</sequence>
<accession>A0A371ECU7</accession>
<dbReference type="SUPFAM" id="SSF53474">
    <property type="entry name" value="alpha/beta-Hydrolases"/>
    <property type="match status" value="1"/>
</dbReference>
<dbReference type="PANTHER" id="PTHR45763">
    <property type="entry name" value="HYDROLASE, ALPHA/BETA FOLD FAMILY PROTEIN, EXPRESSED-RELATED"/>
    <property type="match status" value="1"/>
</dbReference>
<reference evidence="1" key="1">
    <citation type="submission" date="2018-05" db="EMBL/GenBank/DDBJ databases">
        <title>Draft genome of Mucuna pruriens seed.</title>
        <authorList>
            <person name="Nnadi N.E."/>
            <person name="Vos R."/>
            <person name="Hasami M.H."/>
            <person name="Devisetty U.K."/>
            <person name="Aguiy J.C."/>
        </authorList>
    </citation>
    <scope>NUCLEOTIDE SEQUENCE [LARGE SCALE GENOMIC DNA]</scope>
    <source>
        <strain evidence="1">JCA_2017</strain>
    </source>
</reference>
<dbReference type="EMBL" id="QJKJ01014678">
    <property type="protein sequence ID" value="RDX63846.1"/>
    <property type="molecule type" value="Genomic_DNA"/>
</dbReference>
<proteinExistence type="predicted"/>
<feature type="non-terminal residue" evidence="1">
    <location>
        <position position="1"/>
    </location>
</feature>
<gene>
    <name evidence="1" type="ORF">CR513_57672</name>
</gene>
<organism evidence="1 2">
    <name type="scientific">Mucuna pruriens</name>
    <name type="common">Velvet bean</name>
    <name type="synonym">Dolichos pruriens</name>
    <dbReference type="NCBI Taxonomy" id="157652"/>
    <lineage>
        <taxon>Eukaryota</taxon>
        <taxon>Viridiplantae</taxon>
        <taxon>Streptophyta</taxon>
        <taxon>Embryophyta</taxon>
        <taxon>Tracheophyta</taxon>
        <taxon>Spermatophyta</taxon>
        <taxon>Magnoliopsida</taxon>
        <taxon>eudicotyledons</taxon>
        <taxon>Gunneridae</taxon>
        <taxon>Pentapetalae</taxon>
        <taxon>rosids</taxon>
        <taxon>fabids</taxon>
        <taxon>Fabales</taxon>
        <taxon>Fabaceae</taxon>
        <taxon>Papilionoideae</taxon>
        <taxon>50 kb inversion clade</taxon>
        <taxon>NPAAA clade</taxon>
        <taxon>indigoferoid/millettioid clade</taxon>
        <taxon>Phaseoleae</taxon>
        <taxon>Mucuna</taxon>
    </lineage>
</organism>
<dbReference type="STRING" id="157652.A0A371ECU7"/>
<dbReference type="AlphaFoldDB" id="A0A371ECU7"/>
<evidence type="ECO:0000313" key="2">
    <source>
        <dbReference type="Proteomes" id="UP000257109"/>
    </source>
</evidence>
<name>A0A371ECU7_MUCPR</name>
<dbReference type="PANTHER" id="PTHR45763:SF51">
    <property type="entry name" value="ALPHA_BETA-HYDROLASES SUPERFAMILY PROTEIN"/>
    <property type="match status" value="1"/>
</dbReference>
<protein>
    <submittedName>
        <fullName evidence="1">Uncharacterized protein</fullName>
    </submittedName>
</protein>
<comment type="caution">
    <text evidence="1">The sequence shown here is derived from an EMBL/GenBank/DDBJ whole genome shotgun (WGS) entry which is preliminary data.</text>
</comment>
<feature type="non-terminal residue" evidence="1">
    <location>
        <position position="177"/>
    </location>
</feature>
<evidence type="ECO:0000313" key="1">
    <source>
        <dbReference type="EMBL" id="RDX63846.1"/>
    </source>
</evidence>
<dbReference type="Gene3D" id="3.40.50.1820">
    <property type="entry name" value="alpha/beta hydrolase"/>
    <property type="match status" value="1"/>
</dbReference>
<dbReference type="InterPro" id="IPR029058">
    <property type="entry name" value="AB_hydrolase_fold"/>
</dbReference>
<dbReference type="OrthoDB" id="294702at2759"/>
<keyword evidence="2" id="KW-1185">Reference proteome</keyword>